<dbReference type="PANTHER" id="PTHR23429:SF0">
    <property type="entry name" value="GLUCOSE-6-PHOSPHATE 1-DEHYDROGENASE"/>
    <property type="match status" value="1"/>
</dbReference>
<keyword evidence="6 7" id="KW-0119">Carbohydrate metabolism</keyword>
<dbReference type="InterPro" id="IPR022674">
    <property type="entry name" value="G6P_DH_NAD-bd"/>
</dbReference>
<comment type="similarity">
    <text evidence="2 7">Belongs to the glucose-6-phosphate dehydrogenase family.</text>
</comment>
<evidence type="ECO:0000313" key="10">
    <source>
        <dbReference type="EMBL" id="QDV09116.1"/>
    </source>
</evidence>
<feature type="binding site" evidence="7">
    <location>
        <position position="224"/>
    </location>
    <ligand>
        <name>substrate</name>
    </ligand>
</feature>
<keyword evidence="11" id="KW-1185">Reference proteome</keyword>
<comment type="pathway">
    <text evidence="1 7">Carbohydrate degradation; pentose phosphate pathway; D-ribulose 5-phosphate from D-glucose 6-phosphate (oxidative stage): step 1/3.</text>
</comment>
<dbReference type="GO" id="GO:0050661">
    <property type="term" value="F:NADP binding"/>
    <property type="evidence" value="ECO:0007669"/>
    <property type="project" value="UniProtKB-UniRule"/>
</dbReference>
<evidence type="ECO:0000313" key="11">
    <source>
        <dbReference type="Proteomes" id="UP000320390"/>
    </source>
</evidence>
<keyword evidence="5 7" id="KW-0560">Oxidoreductase</keyword>
<dbReference type="Proteomes" id="UP000320390">
    <property type="component" value="Chromosome"/>
</dbReference>
<dbReference type="GO" id="GO:0005829">
    <property type="term" value="C:cytosol"/>
    <property type="evidence" value="ECO:0007669"/>
    <property type="project" value="TreeGrafter"/>
</dbReference>
<dbReference type="Pfam" id="PF00479">
    <property type="entry name" value="G6PD_N"/>
    <property type="match status" value="1"/>
</dbReference>
<dbReference type="EC" id="1.1.1.49" evidence="7"/>
<protein>
    <recommendedName>
        <fullName evidence="7">Glucose-6-phosphate 1-dehydrogenase</fullName>
        <shortName evidence="7">G6PD</shortName>
        <ecNumber evidence="7">1.1.1.49</ecNumber>
    </recommendedName>
</protein>
<dbReference type="Pfam" id="PF02781">
    <property type="entry name" value="G6PD_C"/>
    <property type="match status" value="1"/>
</dbReference>
<dbReference type="GO" id="GO:0009051">
    <property type="term" value="P:pentose-phosphate shunt, oxidative branch"/>
    <property type="evidence" value="ECO:0007669"/>
    <property type="project" value="TreeGrafter"/>
</dbReference>
<sequence>MQPKKATPPSTLVIFGGTGDLARRKLLPALAELTAAGSISPKTRIVGVATSPENTEASYRQLVAKSLVEADVPPEVAKALCQDCVHYQGLGDGSTAAYQALGERLLALEAEHDLPPRRAFYLALPTAALGKAVQGLTAAGLNADHSGGWTRVVLEKPFGTDLASAHALIDVLRNSFREEQIFRIDHYLGKETVQNLLAFRFGNSIFEALWNRDRIAAVEITVAEELGLGSRAGYYDKSGALRDMIQNHLTQLLTLVAMEVPPHIDADSVRYEKAKVLRSLAPLSKSDVVFGQYARNGELLGYHEEKDVPSDSSTETFAAVRCEIMNWRWRGVPFYLRSGKRMGRRLTRIGVQFKESPVCMFENEGVCEVNRNVLTMTLQPDPGFSLYMNVKEPGSGIMLDQFPLTFRHDEHFDDLPDAYETLLLDILRGDQTLFVHSDEVLRSWDVFDPVLTMNHTIHPYEAGTWGPQAANVFGIADQALMRDH</sequence>
<accession>A0A518EYE8</accession>
<dbReference type="NCBIfam" id="TIGR00871">
    <property type="entry name" value="zwf"/>
    <property type="match status" value="1"/>
</dbReference>
<dbReference type="GO" id="GO:0004345">
    <property type="term" value="F:glucose-6-phosphate dehydrogenase activity"/>
    <property type="evidence" value="ECO:0007669"/>
    <property type="project" value="UniProtKB-UniRule"/>
</dbReference>
<dbReference type="InterPro" id="IPR022675">
    <property type="entry name" value="G6P_DH_C"/>
</dbReference>
<dbReference type="Gene3D" id="3.30.360.10">
    <property type="entry name" value="Dihydrodipicolinate Reductase, domain 2"/>
    <property type="match status" value="1"/>
</dbReference>
<reference evidence="10 11" key="1">
    <citation type="submission" date="2019-02" db="EMBL/GenBank/DDBJ databases">
        <title>Deep-cultivation of Planctomycetes and their phenomic and genomic characterization uncovers novel biology.</title>
        <authorList>
            <person name="Wiegand S."/>
            <person name="Jogler M."/>
            <person name="Boedeker C."/>
            <person name="Pinto D."/>
            <person name="Vollmers J."/>
            <person name="Rivas-Marin E."/>
            <person name="Kohn T."/>
            <person name="Peeters S.H."/>
            <person name="Heuer A."/>
            <person name="Rast P."/>
            <person name="Oberbeckmann S."/>
            <person name="Bunk B."/>
            <person name="Jeske O."/>
            <person name="Meyerdierks A."/>
            <person name="Storesund J.E."/>
            <person name="Kallscheuer N."/>
            <person name="Luecker S."/>
            <person name="Lage O.M."/>
            <person name="Pohl T."/>
            <person name="Merkel B.J."/>
            <person name="Hornburger P."/>
            <person name="Mueller R.-W."/>
            <person name="Bruemmer F."/>
            <person name="Labrenz M."/>
            <person name="Spormann A.M."/>
            <person name="Op den Camp H."/>
            <person name="Overmann J."/>
            <person name="Amann R."/>
            <person name="Jetten M.S.M."/>
            <person name="Mascher T."/>
            <person name="Medema M.H."/>
            <person name="Devos D.P."/>
            <person name="Kaster A.-K."/>
            <person name="Ovreas L."/>
            <person name="Rohde M."/>
            <person name="Galperin M.Y."/>
            <person name="Jogler C."/>
        </authorList>
    </citation>
    <scope>NUCLEOTIDE SEQUENCE [LARGE SCALE GENOMIC DNA]</scope>
    <source>
        <strain evidence="10 11">Poly30</strain>
    </source>
</reference>
<evidence type="ECO:0000256" key="3">
    <source>
        <dbReference type="ARBA" id="ARBA00022526"/>
    </source>
</evidence>
<evidence type="ECO:0000256" key="7">
    <source>
        <dbReference type="HAMAP-Rule" id="MF_00966"/>
    </source>
</evidence>
<evidence type="ECO:0000256" key="4">
    <source>
        <dbReference type="ARBA" id="ARBA00022857"/>
    </source>
</evidence>
<feature type="binding site" evidence="7">
    <location>
        <position position="186"/>
    </location>
    <ligand>
        <name>substrate</name>
    </ligand>
</feature>
<dbReference type="PROSITE" id="PS00069">
    <property type="entry name" value="G6P_DEHYDROGENASE"/>
    <property type="match status" value="1"/>
</dbReference>
<feature type="active site" description="Proton acceptor" evidence="7">
    <location>
        <position position="248"/>
    </location>
</feature>
<name>A0A518EYE8_9BACT</name>
<evidence type="ECO:0000259" key="8">
    <source>
        <dbReference type="Pfam" id="PF00479"/>
    </source>
</evidence>
<feature type="binding site" evidence="7">
    <location>
        <position position="243"/>
    </location>
    <ligand>
        <name>substrate</name>
    </ligand>
</feature>
<dbReference type="UniPathway" id="UPA00115">
    <property type="reaction ID" value="UER00408"/>
</dbReference>
<feature type="binding site" evidence="7">
    <location>
        <position position="340"/>
    </location>
    <ligand>
        <name>substrate</name>
    </ligand>
</feature>
<organism evidence="10 11">
    <name type="scientific">Saltatorellus ferox</name>
    <dbReference type="NCBI Taxonomy" id="2528018"/>
    <lineage>
        <taxon>Bacteria</taxon>
        <taxon>Pseudomonadati</taxon>
        <taxon>Planctomycetota</taxon>
        <taxon>Planctomycetia</taxon>
        <taxon>Planctomycetia incertae sedis</taxon>
        <taxon>Saltatorellus</taxon>
    </lineage>
</organism>
<keyword evidence="4 7" id="KW-0521">NADP</keyword>
<dbReference type="SUPFAM" id="SSF51735">
    <property type="entry name" value="NAD(P)-binding Rossmann-fold domains"/>
    <property type="match status" value="1"/>
</dbReference>
<evidence type="ECO:0000256" key="5">
    <source>
        <dbReference type="ARBA" id="ARBA00023002"/>
    </source>
</evidence>
<feature type="domain" description="Glucose-6-phosphate dehydrogenase C-terminal" evidence="9">
    <location>
        <begin position="197"/>
        <end position="472"/>
    </location>
</feature>
<dbReference type="PRINTS" id="PR00079">
    <property type="entry name" value="G6PDHDRGNASE"/>
</dbReference>
<proteinExistence type="inferred from homology"/>
<gene>
    <name evidence="7 10" type="primary">zwf</name>
    <name evidence="10" type="ORF">Poly30_46730</name>
</gene>
<evidence type="ECO:0000256" key="1">
    <source>
        <dbReference type="ARBA" id="ARBA00004937"/>
    </source>
</evidence>
<dbReference type="InterPro" id="IPR001282">
    <property type="entry name" value="G6P_DH"/>
</dbReference>
<feature type="binding site" evidence="7">
    <location>
        <begin position="16"/>
        <end position="23"/>
    </location>
    <ligand>
        <name>NADP(+)</name>
        <dbReference type="ChEBI" id="CHEBI:58349"/>
    </ligand>
</feature>
<dbReference type="RefSeq" id="WP_419190530.1">
    <property type="nucleotide sequence ID" value="NZ_CP036434.1"/>
</dbReference>
<feature type="binding site" evidence="7">
    <location>
        <position position="190"/>
    </location>
    <ligand>
        <name>substrate</name>
    </ligand>
</feature>
<feature type="domain" description="Glucose-6-phosphate dehydrogenase NAD-binding" evidence="8">
    <location>
        <begin position="13"/>
        <end position="195"/>
    </location>
</feature>
<dbReference type="EMBL" id="CP036434">
    <property type="protein sequence ID" value="QDV09116.1"/>
    <property type="molecule type" value="Genomic_DNA"/>
</dbReference>
<dbReference type="InterPro" id="IPR019796">
    <property type="entry name" value="G6P_DH_AS"/>
</dbReference>
<comment type="catalytic activity">
    <reaction evidence="7">
        <text>D-glucose 6-phosphate + NADP(+) = 6-phospho-D-glucono-1,5-lactone + NADPH + H(+)</text>
        <dbReference type="Rhea" id="RHEA:15841"/>
        <dbReference type="ChEBI" id="CHEBI:15378"/>
        <dbReference type="ChEBI" id="CHEBI:57783"/>
        <dbReference type="ChEBI" id="CHEBI:57955"/>
        <dbReference type="ChEBI" id="CHEBI:58349"/>
        <dbReference type="ChEBI" id="CHEBI:61548"/>
        <dbReference type="EC" id="1.1.1.49"/>
    </reaction>
</comment>
<dbReference type="PIRSF" id="PIRSF000110">
    <property type="entry name" value="G6PD"/>
    <property type="match status" value="1"/>
</dbReference>
<dbReference type="AlphaFoldDB" id="A0A518EYE8"/>
<keyword evidence="3 7" id="KW-0313">Glucose metabolism</keyword>
<evidence type="ECO:0000256" key="6">
    <source>
        <dbReference type="ARBA" id="ARBA00023277"/>
    </source>
</evidence>
<feature type="binding site" evidence="7">
    <location>
        <position position="156"/>
    </location>
    <ligand>
        <name>NADP(+)</name>
        <dbReference type="ChEBI" id="CHEBI:58349"/>
    </ligand>
</feature>
<dbReference type="SUPFAM" id="SSF55347">
    <property type="entry name" value="Glyceraldehyde-3-phosphate dehydrogenase-like, C-terminal domain"/>
    <property type="match status" value="1"/>
</dbReference>
<dbReference type="HAMAP" id="MF_00966">
    <property type="entry name" value="G6PD"/>
    <property type="match status" value="1"/>
</dbReference>
<comment type="function">
    <text evidence="7">Catalyzes the oxidation of glucose 6-phosphate to 6-phosphogluconolactone.</text>
</comment>
<dbReference type="PANTHER" id="PTHR23429">
    <property type="entry name" value="GLUCOSE-6-PHOSPHATE 1-DEHYDROGENASE G6PD"/>
    <property type="match status" value="1"/>
</dbReference>
<evidence type="ECO:0000256" key="2">
    <source>
        <dbReference type="ARBA" id="ARBA00009975"/>
    </source>
</evidence>
<dbReference type="Gene3D" id="3.40.50.720">
    <property type="entry name" value="NAD(P)-binding Rossmann-like Domain"/>
    <property type="match status" value="1"/>
</dbReference>
<dbReference type="InterPro" id="IPR036291">
    <property type="entry name" value="NAD(P)-bd_dom_sf"/>
</dbReference>
<comment type="caution">
    <text evidence="7">Lacks conserved residue(s) required for the propagation of feature annotation.</text>
</comment>
<dbReference type="GO" id="GO:0006006">
    <property type="term" value="P:glucose metabolic process"/>
    <property type="evidence" value="ECO:0007669"/>
    <property type="project" value="UniProtKB-KW"/>
</dbReference>
<evidence type="ECO:0000259" key="9">
    <source>
        <dbReference type="Pfam" id="PF02781"/>
    </source>
</evidence>